<keyword evidence="1" id="KW-0614">Plasmid</keyword>
<geneLocation type="plasmid" evidence="2">
    <name>pkb14400_1</name>
</geneLocation>
<dbReference type="KEGG" id="kba:A0U89_13740"/>
<name>A0A1D8UXP1_9PROT</name>
<dbReference type="EMBL" id="CP014675">
    <property type="protein sequence ID" value="AOX18382.1"/>
    <property type="molecule type" value="Genomic_DNA"/>
</dbReference>
<dbReference type="PROSITE" id="PS51257">
    <property type="entry name" value="PROKAR_LIPOPROTEIN"/>
    <property type="match status" value="1"/>
</dbReference>
<sequence length="131" mass="14231">MHQLKVALALPFLLSCTPAIAAGLTVVKPLQGYTCMMIEETPEQSMDFKNPVSFKMEPSDSAPNVAPAGMQVAVRDQGKRSNGYVETLDFALRPRWISAKYLAPYHAKADPAATCTPAIMSNGKLGFKFSH</sequence>
<protein>
    <submittedName>
        <fullName evidence="1">Uncharacterized protein</fullName>
    </submittedName>
</protein>
<accession>A0A1D8UXP1</accession>
<dbReference type="RefSeq" id="WP_070403867.1">
    <property type="nucleotide sequence ID" value="NZ_BJVW01000026.1"/>
</dbReference>
<dbReference type="AlphaFoldDB" id="A0A1D8UXP1"/>
<gene>
    <name evidence="1" type="ORF">A0U89_13740</name>
</gene>
<organism evidence="1 2">
    <name type="scientific">Kozakia baliensis</name>
    <dbReference type="NCBI Taxonomy" id="153496"/>
    <lineage>
        <taxon>Bacteria</taxon>
        <taxon>Pseudomonadati</taxon>
        <taxon>Pseudomonadota</taxon>
        <taxon>Alphaproteobacteria</taxon>
        <taxon>Acetobacterales</taxon>
        <taxon>Acetobacteraceae</taxon>
        <taxon>Kozakia</taxon>
    </lineage>
</organism>
<dbReference type="Proteomes" id="UP000179145">
    <property type="component" value="Plasmid pKB14400_1"/>
</dbReference>
<proteinExistence type="predicted"/>
<evidence type="ECO:0000313" key="1">
    <source>
        <dbReference type="EMBL" id="AOX18382.1"/>
    </source>
</evidence>
<keyword evidence="2" id="KW-1185">Reference proteome</keyword>
<dbReference type="OrthoDB" id="7263363at2"/>
<reference evidence="1 2" key="1">
    <citation type="journal article" date="2016" name="Microb. Cell Fact.">
        <title>Dissection of exopolysaccharide biosynthesis in Kozakia baliensis.</title>
        <authorList>
            <person name="Brandt J.U."/>
            <person name="Jakob F."/>
            <person name="Behr J."/>
            <person name="Geissler A.J."/>
            <person name="Vogel R.F."/>
        </authorList>
    </citation>
    <scope>NUCLEOTIDE SEQUENCE [LARGE SCALE GENOMIC DNA]</scope>
    <source>
        <strain evidence="1 2">DSM 14400</strain>
        <plasmid evidence="2">Plasmid pkb14400_1</plasmid>
    </source>
</reference>
<evidence type="ECO:0000313" key="2">
    <source>
        <dbReference type="Proteomes" id="UP000179145"/>
    </source>
</evidence>